<evidence type="ECO:0000256" key="1">
    <source>
        <dbReference type="SAM" id="MobiDB-lite"/>
    </source>
</evidence>
<accession>A0A395I307</accession>
<dbReference type="VEuPathDB" id="FungiDB:BO97DRAFT_283080"/>
<protein>
    <submittedName>
        <fullName evidence="2">Uncharacterized protein</fullName>
    </submittedName>
</protein>
<organism evidence="2 3">
    <name type="scientific">Aspergillus homomorphus (strain CBS 101889)</name>
    <dbReference type="NCBI Taxonomy" id="1450537"/>
    <lineage>
        <taxon>Eukaryota</taxon>
        <taxon>Fungi</taxon>
        <taxon>Dikarya</taxon>
        <taxon>Ascomycota</taxon>
        <taxon>Pezizomycotina</taxon>
        <taxon>Eurotiomycetes</taxon>
        <taxon>Eurotiomycetidae</taxon>
        <taxon>Eurotiales</taxon>
        <taxon>Aspergillaceae</taxon>
        <taxon>Aspergillus</taxon>
        <taxon>Aspergillus subgen. Circumdati</taxon>
    </lineage>
</organism>
<name>A0A395I307_ASPHC</name>
<keyword evidence="3" id="KW-1185">Reference proteome</keyword>
<proteinExistence type="predicted"/>
<reference evidence="2 3" key="1">
    <citation type="submission" date="2018-02" db="EMBL/GenBank/DDBJ databases">
        <title>The genomes of Aspergillus section Nigri reveals drivers in fungal speciation.</title>
        <authorList>
            <consortium name="DOE Joint Genome Institute"/>
            <person name="Vesth T.C."/>
            <person name="Nybo J."/>
            <person name="Theobald S."/>
            <person name="Brandl J."/>
            <person name="Frisvad J.C."/>
            <person name="Nielsen K.F."/>
            <person name="Lyhne E.K."/>
            <person name="Kogle M.E."/>
            <person name="Kuo A."/>
            <person name="Riley R."/>
            <person name="Clum A."/>
            <person name="Nolan M."/>
            <person name="Lipzen A."/>
            <person name="Salamov A."/>
            <person name="Henrissat B."/>
            <person name="Wiebenga A."/>
            <person name="De vries R.P."/>
            <person name="Grigoriev I.V."/>
            <person name="Mortensen U.H."/>
            <person name="Andersen M.R."/>
            <person name="Baker S.E."/>
        </authorList>
    </citation>
    <scope>NUCLEOTIDE SEQUENCE [LARGE SCALE GENOMIC DNA]</scope>
    <source>
        <strain evidence="2 3">CBS 101889</strain>
    </source>
</reference>
<dbReference type="AlphaFoldDB" id="A0A395I307"/>
<dbReference type="EMBL" id="KZ824275">
    <property type="protein sequence ID" value="RAL14327.1"/>
    <property type="molecule type" value="Genomic_DNA"/>
</dbReference>
<dbReference type="Proteomes" id="UP000248961">
    <property type="component" value="Unassembled WGS sequence"/>
</dbReference>
<dbReference type="GeneID" id="37195373"/>
<gene>
    <name evidence="2" type="ORF">BO97DRAFT_283080</name>
</gene>
<evidence type="ECO:0000313" key="2">
    <source>
        <dbReference type="EMBL" id="RAL14327.1"/>
    </source>
</evidence>
<sequence length="158" mass="17172">MARQGPAQTRAGALGNRGGNSAGQPIDLTGLLLLQGCHLSFREKFDSRPEAPRCRCGEAHVIGVSQLRETTSMTATLAEKISRDPIPPKEGFLMQCQHTEANQNTSCKYSPDSNRTPQSLGFHDAQFVKTGLGPGCQDEPCDQLILSTVKQRQFSQLC</sequence>
<evidence type="ECO:0000313" key="3">
    <source>
        <dbReference type="Proteomes" id="UP000248961"/>
    </source>
</evidence>
<dbReference type="RefSeq" id="XP_025553481.1">
    <property type="nucleotide sequence ID" value="XM_025691084.1"/>
</dbReference>
<feature type="region of interest" description="Disordered" evidence="1">
    <location>
        <begin position="1"/>
        <end position="22"/>
    </location>
</feature>